<reference evidence="2" key="1">
    <citation type="submission" date="2018-02" db="EMBL/GenBank/DDBJ databases">
        <title>Rhizophora mucronata_Transcriptome.</title>
        <authorList>
            <person name="Meera S.P."/>
            <person name="Sreeshan A."/>
            <person name="Augustine A."/>
        </authorList>
    </citation>
    <scope>NUCLEOTIDE SEQUENCE</scope>
    <source>
        <tissue evidence="2">Leaf</tissue>
    </source>
</reference>
<dbReference type="AlphaFoldDB" id="A0A2P2Q587"/>
<name>A0A2P2Q587_RHIMU</name>
<dbReference type="EMBL" id="GGEC01081627">
    <property type="protein sequence ID" value="MBX62111.1"/>
    <property type="molecule type" value="Transcribed_RNA"/>
</dbReference>
<accession>A0A2P2Q587</accession>
<feature type="compositionally biased region" description="Basic residues" evidence="1">
    <location>
        <begin position="51"/>
        <end position="74"/>
    </location>
</feature>
<organism evidence="2">
    <name type="scientific">Rhizophora mucronata</name>
    <name type="common">Asiatic mangrove</name>
    <dbReference type="NCBI Taxonomy" id="61149"/>
    <lineage>
        <taxon>Eukaryota</taxon>
        <taxon>Viridiplantae</taxon>
        <taxon>Streptophyta</taxon>
        <taxon>Embryophyta</taxon>
        <taxon>Tracheophyta</taxon>
        <taxon>Spermatophyta</taxon>
        <taxon>Magnoliopsida</taxon>
        <taxon>eudicotyledons</taxon>
        <taxon>Gunneridae</taxon>
        <taxon>Pentapetalae</taxon>
        <taxon>rosids</taxon>
        <taxon>fabids</taxon>
        <taxon>Malpighiales</taxon>
        <taxon>Rhizophoraceae</taxon>
        <taxon>Rhizophora</taxon>
    </lineage>
</organism>
<evidence type="ECO:0000256" key="1">
    <source>
        <dbReference type="SAM" id="MobiDB-lite"/>
    </source>
</evidence>
<protein>
    <submittedName>
        <fullName evidence="2">Uncharacterized protein</fullName>
    </submittedName>
</protein>
<evidence type="ECO:0000313" key="2">
    <source>
        <dbReference type="EMBL" id="MBX62111.1"/>
    </source>
</evidence>
<proteinExistence type="predicted"/>
<feature type="region of interest" description="Disordered" evidence="1">
    <location>
        <begin position="50"/>
        <end position="74"/>
    </location>
</feature>
<sequence length="74" mass="8618">MHIAHSKNIENSCDAIYNSIGQALISDSTNPNQNRKYPNQKLVDQIPQTYKTHKRKTRAKQRITQTRKGKKRIL</sequence>